<evidence type="ECO:0000313" key="1">
    <source>
        <dbReference type="EMBL" id="KAF7135134.1"/>
    </source>
</evidence>
<comment type="caution">
    <text evidence="1">The sequence shown here is derived from an EMBL/GenBank/DDBJ whole genome shotgun (WGS) entry which is preliminary data.</text>
</comment>
<organism evidence="1 2">
    <name type="scientific">Rhododendron simsii</name>
    <name type="common">Sims's rhododendron</name>
    <dbReference type="NCBI Taxonomy" id="118357"/>
    <lineage>
        <taxon>Eukaryota</taxon>
        <taxon>Viridiplantae</taxon>
        <taxon>Streptophyta</taxon>
        <taxon>Embryophyta</taxon>
        <taxon>Tracheophyta</taxon>
        <taxon>Spermatophyta</taxon>
        <taxon>Magnoliopsida</taxon>
        <taxon>eudicotyledons</taxon>
        <taxon>Gunneridae</taxon>
        <taxon>Pentapetalae</taxon>
        <taxon>asterids</taxon>
        <taxon>Ericales</taxon>
        <taxon>Ericaceae</taxon>
        <taxon>Ericoideae</taxon>
        <taxon>Rhodoreae</taxon>
        <taxon>Rhododendron</taxon>
    </lineage>
</organism>
<gene>
    <name evidence="1" type="ORF">RHSIM_Rhsim08G0237300</name>
</gene>
<keyword evidence="2" id="KW-1185">Reference proteome</keyword>
<dbReference type="Proteomes" id="UP000626092">
    <property type="component" value="Unassembled WGS sequence"/>
</dbReference>
<dbReference type="EMBL" id="WJXA01000008">
    <property type="protein sequence ID" value="KAF7135134.1"/>
    <property type="molecule type" value="Genomic_DNA"/>
</dbReference>
<dbReference type="PANTHER" id="PTHR47070">
    <property type="entry name" value="HYDROXYPROLINE-RICH GLYCOPROTEIN-LIKE"/>
    <property type="match status" value="1"/>
</dbReference>
<accession>A0A834GLD5</accession>
<proteinExistence type="predicted"/>
<reference evidence="1" key="1">
    <citation type="submission" date="2019-11" db="EMBL/GenBank/DDBJ databases">
        <authorList>
            <person name="Liu Y."/>
            <person name="Hou J."/>
            <person name="Li T.-Q."/>
            <person name="Guan C.-H."/>
            <person name="Wu X."/>
            <person name="Wu H.-Z."/>
            <person name="Ling F."/>
            <person name="Zhang R."/>
            <person name="Shi X.-G."/>
            <person name="Ren J.-P."/>
            <person name="Chen E.-F."/>
            <person name="Sun J.-M."/>
        </authorList>
    </citation>
    <scope>NUCLEOTIDE SEQUENCE</scope>
    <source>
        <strain evidence="1">Adult_tree_wgs_1</strain>
        <tissue evidence="1">Leaves</tissue>
    </source>
</reference>
<evidence type="ECO:0000313" key="2">
    <source>
        <dbReference type="Proteomes" id="UP000626092"/>
    </source>
</evidence>
<dbReference type="OrthoDB" id="657470at2759"/>
<dbReference type="AlphaFoldDB" id="A0A834GLD5"/>
<name>A0A834GLD5_RHOSS</name>
<sequence>MHCTLLQSTLQQQQCASESPSLSQAYDPQTGYNIPYFKQAMYENVRRHSLSSPQDFKTIPVGRPTGFRNFTSRTRYAPCVVGSAVGFEDSYLLKYKDGNFYVPNPPQAETSEIWIKKPRGLSASGMQFASYNMTGQRPHAAHLSPRIGHAFFNPAAAQSSLVMFPGLDHHPPQPTGSANHHHLGPAMSGNVGVEVAAATLGAQMDVYQQEFGPFLVLILHMKREEEK</sequence>
<protein>
    <submittedName>
        <fullName evidence="1">Uncharacterized protein</fullName>
    </submittedName>
</protein>
<dbReference type="PANTHER" id="PTHR47070:SF2">
    <property type="entry name" value="OS06G0206100 PROTEIN"/>
    <property type="match status" value="1"/>
</dbReference>